<dbReference type="Pfam" id="PF01381">
    <property type="entry name" value="HTH_3"/>
    <property type="match status" value="1"/>
</dbReference>
<evidence type="ECO:0000313" key="3">
    <source>
        <dbReference type="Proteomes" id="UP000218628"/>
    </source>
</evidence>
<name>A0A291DCR7_9MICC</name>
<evidence type="ECO:0000259" key="1">
    <source>
        <dbReference type="PROSITE" id="PS50943"/>
    </source>
</evidence>
<accession>A0A291DCR7</accession>
<dbReference type="InterPro" id="IPR001387">
    <property type="entry name" value="Cro/C1-type_HTH"/>
</dbReference>
<proteinExistence type="predicted"/>
<sequence length="80" mass="8825">MSTRQIGEILAENLSLALAKTKLTRTDVASRAGISRARLSALENHNAPIRANELWEIAAILGVEPAWFYQEHLPELTATN</sequence>
<dbReference type="SUPFAM" id="SSF47413">
    <property type="entry name" value="lambda repressor-like DNA-binding domains"/>
    <property type="match status" value="1"/>
</dbReference>
<dbReference type="CDD" id="cd00093">
    <property type="entry name" value="HTH_XRE"/>
    <property type="match status" value="1"/>
</dbReference>
<protein>
    <recommendedName>
        <fullName evidence="1">HTH cro/C1-type domain-containing protein</fullName>
    </recommendedName>
</protein>
<organism evidence="2 3">
    <name type="scientific">Rothia mucilaginosa</name>
    <dbReference type="NCBI Taxonomy" id="43675"/>
    <lineage>
        <taxon>Bacteria</taxon>
        <taxon>Bacillati</taxon>
        <taxon>Actinomycetota</taxon>
        <taxon>Actinomycetes</taxon>
        <taxon>Micrococcales</taxon>
        <taxon>Micrococcaceae</taxon>
        <taxon>Rothia</taxon>
    </lineage>
</organism>
<dbReference type="RefSeq" id="WP_096740609.1">
    <property type="nucleotide sequence ID" value="NZ_CP023510.1"/>
</dbReference>
<dbReference type="SMART" id="SM00530">
    <property type="entry name" value="HTH_XRE"/>
    <property type="match status" value="1"/>
</dbReference>
<dbReference type="PROSITE" id="PS50943">
    <property type="entry name" value="HTH_CROC1"/>
    <property type="match status" value="1"/>
</dbReference>
<feature type="domain" description="HTH cro/C1-type" evidence="1">
    <location>
        <begin position="14"/>
        <end position="68"/>
    </location>
</feature>
<dbReference type="InterPro" id="IPR010982">
    <property type="entry name" value="Lambda_DNA-bd_dom_sf"/>
</dbReference>
<reference evidence="3" key="1">
    <citation type="submission" date="2017-09" db="EMBL/GenBank/DDBJ databases">
        <title>FDA dAtabase for Regulatory Grade micrObial Sequences (FDA-ARGOS): Supporting development and validation of Infectious Disease Dx tests.</title>
        <authorList>
            <person name="Minogue T."/>
            <person name="Wolcott M."/>
            <person name="Wasieloski L."/>
            <person name="Aguilar W."/>
            <person name="Moore D."/>
            <person name="Tallon L."/>
            <person name="Sadzewicz L."/>
            <person name="Ott S."/>
            <person name="Zhao X."/>
            <person name="Nagaraj S."/>
            <person name="Vavikolanu K."/>
            <person name="Aluvathingal J."/>
            <person name="Nadendla S."/>
            <person name="Sichtig H."/>
        </authorList>
    </citation>
    <scope>NUCLEOTIDE SEQUENCE [LARGE SCALE GENOMIC DNA]</scope>
    <source>
        <strain evidence="3">FDAARGOS_369</strain>
    </source>
</reference>
<dbReference type="Gene3D" id="1.10.260.40">
    <property type="entry name" value="lambda repressor-like DNA-binding domains"/>
    <property type="match status" value="1"/>
</dbReference>
<dbReference type="GO" id="GO:0003677">
    <property type="term" value="F:DNA binding"/>
    <property type="evidence" value="ECO:0007669"/>
    <property type="project" value="InterPro"/>
</dbReference>
<dbReference type="AlphaFoldDB" id="A0A291DCR7"/>
<evidence type="ECO:0000313" key="2">
    <source>
        <dbReference type="EMBL" id="ATF62265.1"/>
    </source>
</evidence>
<dbReference type="Proteomes" id="UP000218628">
    <property type="component" value="Chromosome"/>
</dbReference>
<dbReference type="EMBL" id="CP023510">
    <property type="protein sequence ID" value="ATF62265.1"/>
    <property type="molecule type" value="Genomic_DNA"/>
</dbReference>
<gene>
    <name evidence="2" type="ORF">CO690_00685</name>
</gene>